<name>A0AA90NV19_9GAMM</name>
<evidence type="ECO:0000313" key="2">
    <source>
        <dbReference type="EMBL" id="MDP0588753.1"/>
    </source>
</evidence>
<evidence type="ECO:0000256" key="1">
    <source>
        <dbReference type="SAM" id="SignalP"/>
    </source>
</evidence>
<accession>A0AA90NV19</accession>
<sequence>MATFLKRVLATLTVLGLLSTQGYAAGDCCSELHESQLIKYTDSLKKFIACFKSSPNKVEEDMPPSGQIEIKKFLENNKCEPVSPKDVLDVMVFSDRLLAEKKITPGQLIEAMKIAESISPVWKEIISNDFEQMRFLLMEVATEEAIGGYTAKVVTQDDNTSSAPRYVANYYKKKYYTCISRKLWPWLDNIKTRKNDNIDDGMTVPMVNYRPVKNYYDRGERAIRLGLVLNNIVYYGEDMRIKLNLLRQGLDSSINYTAYVRSLVHAYLEVYTLRVDKSKHNVGMRKDMGKPIFSFLYYIGVDQKYTLGFHDIHACFCDISSFYEIDAIVNEEHFVQFKRLVTSIPEILELVKINSIQELSSVFEADGVTKRKTEKEYICYWQSFVDHFSNDLNPIFEQCLCQYREYWVSRGKIAVLPSSVCERNEANVLDATPTTDSLDSEFPLIHPYTQSEEETNVMMAHINFMWRLNIVNVPYKKLIPEPEERYIAHISAKKFYSQIREEFRSAH</sequence>
<comment type="caution">
    <text evidence="2">The sequence shown here is derived from an EMBL/GenBank/DDBJ whole genome shotgun (WGS) entry which is preliminary data.</text>
</comment>
<protein>
    <submittedName>
        <fullName evidence="2">Uncharacterized protein</fullName>
    </submittedName>
</protein>
<gene>
    <name evidence="2" type="ORF">QS748_05985</name>
</gene>
<keyword evidence="1" id="KW-0732">Signal</keyword>
<feature type="chain" id="PRO_5041728166" evidence="1">
    <location>
        <begin position="25"/>
        <end position="507"/>
    </location>
</feature>
<dbReference type="Proteomes" id="UP001178148">
    <property type="component" value="Unassembled WGS sequence"/>
</dbReference>
<dbReference type="AlphaFoldDB" id="A0AA90NV19"/>
<evidence type="ECO:0000313" key="3">
    <source>
        <dbReference type="Proteomes" id="UP001178148"/>
    </source>
</evidence>
<keyword evidence="3" id="KW-1185">Reference proteome</keyword>
<proteinExistence type="predicted"/>
<organism evidence="2 3">
    <name type="scientific">Candidatus Endonucleibacter bathymodioli</name>
    <dbReference type="NCBI Taxonomy" id="539814"/>
    <lineage>
        <taxon>Bacteria</taxon>
        <taxon>Pseudomonadati</taxon>
        <taxon>Pseudomonadota</taxon>
        <taxon>Gammaproteobacteria</taxon>
        <taxon>Oceanospirillales</taxon>
        <taxon>Endozoicomonadaceae</taxon>
        <taxon>Candidatus Endonucleibacter</taxon>
    </lineage>
</organism>
<reference evidence="2 3" key="1">
    <citation type="journal article" date="2023" name="bioRxiv">
        <title>An intranuclear bacterial parasite of deep-sea mussels expresses apoptosis inhibitors acquired from its host.</title>
        <authorList>
            <person name="Gonzalez Porras M.A."/>
            <person name="Assie A."/>
            <person name="Tietjen M."/>
            <person name="Violette M."/>
            <person name="Kleiner M."/>
            <person name="Gruber-Vodicka H."/>
            <person name="Dubilier N."/>
            <person name="Leisch N."/>
        </authorList>
    </citation>
    <scope>NUCLEOTIDE SEQUENCE [LARGE SCALE GENOMIC DNA]</scope>
    <source>
        <strain evidence="2">IAP13</strain>
    </source>
</reference>
<dbReference type="EMBL" id="JASXSV010000007">
    <property type="protein sequence ID" value="MDP0588753.1"/>
    <property type="molecule type" value="Genomic_DNA"/>
</dbReference>
<feature type="signal peptide" evidence="1">
    <location>
        <begin position="1"/>
        <end position="24"/>
    </location>
</feature>